<dbReference type="SUPFAM" id="SSF103473">
    <property type="entry name" value="MFS general substrate transporter"/>
    <property type="match status" value="1"/>
</dbReference>
<evidence type="ECO:0000313" key="10">
    <source>
        <dbReference type="EMBL" id="MFC4628171.1"/>
    </source>
</evidence>
<feature type="transmembrane region" description="Helical" evidence="9">
    <location>
        <begin position="143"/>
        <end position="160"/>
    </location>
</feature>
<keyword evidence="3" id="KW-1003">Cell membrane</keyword>
<evidence type="ECO:0000256" key="3">
    <source>
        <dbReference type="ARBA" id="ARBA00022475"/>
    </source>
</evidence>
<feature type="region of interest" description="Disordered" evidence="8">
    <location>
        <begin position="1"/>
        <end position="31"/>
    </location>
</feature>
<evidence type="ECO:0000313" key="11">
    <source>
        <dbReference type="Proteomes" id="UP001596011"/>
    </source>
</evidence>
<feature type="transmembrane region" description="Helical" evidence="9">
    <location>
        <begin position="419"/>
        <end position="447"/>
    </location>
</feature>
<feature type="transmembrane region" description="Helical" evidence="9">
    <location>
        <begin position="249"/>
        <end position="271"/>
    </location>
</feature>
<keyword evidence="4 7" id="KW-0812">Transmembrane</keyword>
<dbReference type="InterPro" id="IPR050171">
    <property type="entry name" value="MFS_Transporters"/>
</dbReference>
<feature type="transmembrane region" description="Helical" evidence="9">
    <location>
        <begin position="485"/>
        <end position="508"/>
    </location>
</feature>
<evidence type="ECO:0000256" key="8">
    <source>
        <dbReference type="SAM" id="MobiDB-lite"/>
    </source>
</evidence>
<dbReference type="InterPro" id="IPR005279">
    <property type="entry name" value="Dipep/tripep_permease"/>
</dbReference>
<dbReference type="PANTHER" id="PTHR23517:SF15">
    <property type="entry name" value="PROTON-DEPENDENT OLIGOPEPTIDE FAMILY TRANSPORT PROTEIN"/>
    <property type="match status" value="1"/>
</dbReference>
<feature type="transmembrane region" description="Helical" evidence="9">
    <location>
        <begin position="121"/>
        <end position="137"/>
    </location>
</feature>
<feature type="transmembrane region" description="Helical" evidence="9">
    <location>
        <begin position="277"/>
        <end position="301"/>
    </location>
</feature>
<protein>
    <submittedName>
        <fullName evidence="10">Peptide MFS transporter</fullName>
    </submittedName>
</protein>
<dbReference type="CDD" id="cd17346">
    <property type="entry name" value="MFS_DtpA_like"/>
    <property type="match status" value="1"/>
</dbReference>
<dbReference type="NCBIfam" id="TIGR00924">
    <property type="entry name" value="yjdL_sub1_fam"/>
    <property type="match status" value="1"/>
</dbReference>
<comment type="similarity">
    <text evidence="7">Belongs to the major facilitator superfamily. Proton-dependent oligopeptide transporter (POT/PTR) (TC 2.A.17) family.</text>
</comment>
<dbReference type="RefSeq" id="WP_377134006.1">
    <property type="nucleotide sequence ID" value="NZ_JBHSFI010000003.1"/>
</dbReference>
<feature type="compositionally biased region" description="Pro residues" evidence="8">
    <location>
        <begin position="8"/>
        <end position="28"/>
    </location>
</feature>
<dbReference type="PANTHER" id="PTHR23517">
    <property type="entry name" value="RESISTANCE PROTEIN MDTM, PUTATIVE-RELATED-RELATED"/>
    <property type="match status" value="1"/>
</dbReference>
<keyword evidence="11" id="KW-1185">Reference proteome</keyword>
<dbReference type="PROSITE" id="PS01023">
    <property type="entry name" value="PTR2_2"/>
    <property type="match status" value="1"/>
</dbReference>
<organism evidence="10 11">
    <name type="scientific">Promicromonospora alba</name>
    <dbReference type="NCBI Taxonomy" id="1616110"/>
    <lineage>
        <taxon>Bacteria</taxon>
        <taxon>Bacillati</taxon>
        <taxon>Actinomycetota</taxon>
        <taxon>Actinomycetes</taxon>
        <taxon>Micrococcales</taxon>
        <taxon>Promicromonosporaceae</taxon>
        <taxon>Promicromonospora</taxon>
    </lineage>
</organism>
<comment type="caution">
    <text evidence="10">The sequence shown here is derived from an EMBL/GenBank/DDBJ whole genome shotgun (WGS) entry which is preliminary data.</text>
</comment>
<evidence type="ECO:0000256" key="2">
    <source>
        <dbReference type="ARBA" id="ARBA00022448"/>
    </source>
</evidence>
<dbReference type="Gene3D" id="1.20.1250.20">
    <property type="entry name" value="MFS general substrate transporter like domains"/>
    <property type="match status" value="1"/>
</dbReference>
<evidence type="ECO:0000256" key="9">
    <source>
        <dbReference type="SAM" id="Phobius"/>
    </source>
</evidence>
<proteinExistence type="inferred from homology"/>
<keyword evidence="6 9" id="KW-0472">Membrane</keyword>
<dbReference type="InterPro" id="IPR018456">
    <property type="entry name" value="PTR2_symporter_CS"/>
</dbReference>
<evidence type="ECO:0000256" key="1">
    <source>
        <dbReference type="ARBA" id="ARBA00004651"/>
    </source>
</evidence>
<keyword evidence="2 7" id="KW-0813">Transport</keyword>
<evidence type="ECO:0000256" key="6">
    <source>
        <dbReference type="ARBA" id="ARBA00023136"/>
    </source>
</evidence>
<sequence length="526" mass="55617">MSTGPTGSAPPPPESLPPGSPPESPSGPSPAAALAGDRRFFGHPLGLMTLFTTELWERFSYYGMRAILVYYLTDTIADGGLGLDQTLGEAIVSIYGTGVYLLSVVGGWLADRVIGARRSTLYGGVIIAAGHVLLAIPAAGFSYLGIVLVALGTGLLKPNVSSMVGSLYRRDDPKREAAFQIFYMGINIGSLFSPIVVGAVRAAWGYHAGFSVAAFGMAFALVFFVLGRKNLHGAGDDVPNPVRPEERPAVARMFVSILAAVGLVYLVARLVSGEWGVYALIDTLSYVAFLAPVVFFVVMYRSPRVTDAERPRLLAYIPLFVAAMLFFMIFEQAATTLATFAADRTSREVLGLTVSPEFFQSVNPASIIILAPVFAWLWVRTKDRPPTPYKFAIGLALAAVSFLVLAAASAMAGDGLTPGWVLVSVFVIQTLGELCLSPVGLAATTLLAPRAYQGQAMALWFLAPAAGQAITAQLVQATAGASDTVYFGGIGVVALVFAGLLALLGPWVTRHVRLADRMEGVRTAGD</sequence>
<dbReference type="Pfam" id="PF00854">
    <property type="entry name" value="PTR2"/>
    <property type="match status" value="1"/>
</dbReference>
<evidence type="ECO:0000256" key="5">
    <source>
        <dbReference type="ARBA" id="ARBA00022989"/>
    </source>
</evidence>
<feature type="transmembrane region" description="Helical" evidence="9">
    <location>
        <begin position="459"/>
        <end position="479"/>
    </location>
</feature>
<dbReference type="Proteomes" id="UP001596011">
    <property type="component" value="Unassembled WGS sequence"/>
</dbReference>
<comment type="subcellular location">
    <subcellularLocation>
        <location evidence="1">Cell membrane</location>
        <topology evidence="1">Multi-pass membrane protein</topology>
    </subcellularLocation>
    <subcellularLocation>
        <location evidence="7">Membrane</location>
        <topology evidence="7">Multi-pass membrane protein</topology>
    </subcellularLocation>
</comment>
<name>A0ABV9HGB4_9MICO</name>
<dbReference type="InterPro" id="IPR000109">
    <property type="entry name" value="POT_fam"/>
</dbReference>
<feature type="transmembrane region" description="Helical" evidence="9">
    <location>
        <begin position="358"/>
        <end position="379"/>
    </location>
</feature>
<feature type="transmembrane region" description="Helical" evidence="9">
    <location>
        <begin position="210"/>
        <end position="228"/>
    </location>
</feature>
<feature type="transmembrane region" description="Helical" evidence="9">
    <location>
        <begin position="90"/>
        <end position="109"/>
    </location>
</feature>
<gene>
    <name evidence="10" type="ORF">ACFO6V_07995</name>
</gene>
<evidence type="ECO:0000256" key="7">
    <source>
        <dbReference type="RuleBase" id="RU003755"/>
    </source>
</evidence>
<keyword evidence="5 9" id="KW-1133">Transmembrane helix</keyword>
<feature type="transmembrane region" description="Helical" evidence="9">
    <location>
        <begin position="391"/>
        <end position="413"/>
    </location>
</feature>
<evidence type="ECO:0000256" key="4">
    <source>
        <dbReference type="ARBA" id="ARBA00022692"/>
    </source>
</evidence>
<reference evidence="11" key="1">
    <citation type="journal article" date="2019" name="Int. J. Syst. Evol. Microbiol.">
        <title>The Global Catalogue of Microorganisms (GCM) 10K type strain sequencing project: providing services to taxonomists for standard genome sequencing and annotation.</title>
        <authorList>
            <consortium name="The Broad Institute Genomics Platform"/>
            <consortium name="The Broad Institute Genome Sequencing Center for Infectious Disease"/>
            <person name="Wu L."/>
            <person name="Ma J."/>
        </authorList>
    </citation>
    <scope>NUCLEOTIDE SEQUENCE [LARGE SCALE GENOMIC DNA]</scope>
    <source>
        <strain evidence="11">CCUG 42722</strain>
    </source>
</reference>
<accession>A0ABV9HGB4</accession>
<dbReference type="InterPro" id="IPR036259">
    <property type="entry name" value="MFS_trans_sf"/>
</dbReference>
<feature type="transmembrane region" description="Helical" evidence="9">
    <location>
        <begin position="313"/>
        <end position="330"/>
    </location>
</feature>
<dbReference type="EMBL" id="JBHSFI010000003">
    <property type="protein sequence ID" value="MFC4628171.1"/>
    <property type="molecule type" value="Genomic_DNA"/>
</dbReference>
<feature type="transmembrane region" description="Helical" evidence="9">
    <location>
        <begin position="181"/>
        <end position="204"/>
    </location>
</feature>